<accession>A0A2K1IEG8</accession>
<dbReference type="PIRSF" id="PIRSF005604">
    <property type="entry name" value="XET"/>
    <property type="match status" value="1"/>
</dbReference>
<sequence>MGALELRAGVLIIFAALCWATAGVVDGVTFTEQFTTFSTDGYHVQVAPDGLEAKIVLDQYAASGFGSKNQYLFGNITMKIKLVPGDSAGTVTAYYLSSAQPNHDELDFEFLGNVSGEPYVLQTNIFANGLGGREQRINLWFDPTTEYHSYGVLWNRKQIIFTVDNKPIRLFKNNEDIGIAYPKSKPMGLYASLWNGDSWATQNGWIKTNWTHAPFIVSFKDFSTLDGCVVINNNTSPCTTVTTSHWWEDSAYQIIDRNQAEQLLWVKNNYMVYDYCTDTKRFPTPPVECSRNVPLL</sequence>
<feature type="active site" description="Nucleophile" evidence="6">
    <location>
        <position position="105"/>
    </location>
</feature>
<dbReference type="InterPro" id="IPR008263">
    <property type="entry name" value="GH16_AS"/>
</dbReference>
<evidence type="ECO:0000256" key="3">
    <source>
        <dbReference type="ARBA" id="ARBA00023157"/>
    </source>
</evidence>
<keyword evidence="8" id="KW-0732">Signal</keyword>
<dbReference type="EnsemblPlants" id="Pp3c25_10500V3.1">
    <property type="protein sequence ID" value="Pp3c25_10500V3.1"/>
    <property type="gene ID" value="Pp3c25_10500"/>
</dbReference>
<gene>
    <name evidence="11" type="primary">LOC112277125</name>
    <name evidence="10" type="ORF">PHYPA_029820</name>
</gene>
<reference evidence="10 12" key="2">
    <citation type="journal article" date="2018" name="Plant J.">
        <title>The Physcomitrella patens chromosome-scale assembly reveals moss genome structure and evolution.</title>
        <authorList>
            <person name="Lang D."/>
            <person name="Ullrich K.K."/>
            <person name="Murat F."/>
            <person name="Fuchs J."/>
            <person name="Jenkins J."/>
            <person name="Haas F.B."/>
            <person name="Piednoel M."/>
            <person name="Gundlach H."/>
            <person name="Van Bel M."/>
            <person name="Meyberg R."/>
            <person name="Vives C."/>
            <person name="Morata J."/>
            <person name="Symeonidi A."/>
            <person name="Hiss M."/>
            <person name="Muchero W."/>
            <person name="Kamisugi Y."/>
            <person name="Saleh O."/>
            <person name="Blanc G."/>
            <person name="Decker E.L."/>
            <person name="van Gessel N."/>
            <person name="Grimwood J."/>
            <person name="Hayes R.D."/>
            <person name="Graham S.W."/>
            <person name="Gunter L.E."/>
            <person name="McDaniel S.F."/>
            <person name="Hoernstein S.N.W."/>
            <person name="Larsson A."/>
            <person name="Li F.W."/>
            <person name="Perroud P.F."/>
            <person name="Phillips J."/>
            <person name="Ranjan P."/>
            <person name="Rokshar D.S."/>
            <person name="Rothfels C.J."/>
            <person name="Schneider L."/>
            <person name="Shu S."/>
            <person name="Stevenson D.W."/>
            <person name="Thummler F."/>
            <person name="Tillich M."/>
            <person name="Villarreal Aguilar J.C."/>
            <person name="Widiez T."/>
            <person name="Wong G.K."/>
            <person name="Wymore A."/>
            <person name="Zhang Y."/>
            <person name="Zimmer A.D."/>
            <person name="Quatrano R.S."/>
            <person name="Mayer K.F.X."/>
            <person name="Goodstein D."/>
            <person name="Casacuberta J.M."/>
            <person name="Vandepoele K."/>
            <person name="Reski R."/>
            <person name="Cuming A.C."/>
            <person name="Tuskan G.A."/>
            <person name="Maumus F."/>
            <person name="Salse J."/>
            <person name="Schmutz J."/>
            <person name="Rensing S.A."/>
        </authorList>
    </citation>
    <scope>NUCLEOTIDE SEQUENCE [LARGE SCALE GENOMIC DNA]</scope>
    <source>
        <strain evidence="11 12">cv. Gransden 2004</strain>
    </source>
</reference>
<dbReference type="Proteomes" id="UP000006727">
    <property type="component" value="Chromosome 25"/>
</dbReference>
<dbReference type="InterPro" id="IPR044791">
    <property type="entry name" value="Beta-glucanase/XTH"/>
</dbReference>
<evidence type="ECO:0000256" key="8">
    <source>
        <dbReference type="RuleBase" id="RU361120"/>
    </source>
</evidence>
<dbReference type="GO" id="GO:0009505">
    <property type="term" value="C:plant-type cell wall"/>
    <property type="evidence" value="ECO:0000318"/>
    <property type="project" value="GO_Central"/>
</dbReference>
<dbReference type="RefSeq" id="XP_024364894.1">
    <property type="nucleotide sequence ID" value="XM_024509126.2"/>
</dbReference>
<dbReference type="EMBL" id="ABEU02000025">
    <property type="protein sequence ID" value="PNR27668.1"/>
    <property type="molecule type" value="Genomic_DNA"/>
</dbReference>
<evidence type="ECO:0000259" key="9">
    <source>
        <dbReference type="PROSITE" id="PS51762"/>
    </source>
</evidence>
<keyword evidence="8" id="KW-0052">Apoplast</keyword>
<evidence type="ECO:0000256" key="4">
    <source>
        <dbReference type="ARBA" id="ARBA00023180"/>
    </source>
</evidence>
<comment type="function">
    <text evidence="8">Catalyzes xyloglucan endohydrolysis (XEH) and/or endotransglycosylation (XET). Cleaves and religates xyloglucan polymers, an essential constituent of the primary cell wall, and thereby participates in cell wall construction of growing tissues.</text>
</comment>
<evidence type="ECO:0000313" key="10">
    <source>
        <dbReference type="EMBL" id="PNR27668.1"/>
    </source>
</evidence>
<evidence type="ECO:0000256" key="6">
    <source>
        <dbReference type="PIRSR" id="PIRSR005604-1"/>
    </source>
</evidence>
<dbReference type="PaxDb" id="3218-PP1S168_54V6.1"/>
<dbReference type="GO" id="GO:0009834">
    <property type="term" value="P:plant-type secondary cell wall biogenesis"/>
    <property type="evidence" value="ECO:0000318"/>
    <property type="project" value="GO_Central"/>
</dbReference>
<evidence type="ECO:0000256" key="5">
    <source>
        <dbReference type="ARBA" id="ARBA00023295"/>
    </source>
</evidence>
<keyword evidence="5 8" id="KW-0326">Glycosidase</keyword>
<dbReference type="STRING" id="3218.A0A2K1IEG8"/>
<dbReference type="InterPro" id="IPR000757">
    <property type="entry name" value="Beta-glucanase-like"/>
</dbReference>
<dbReference type="PANTHER" id="PTHR31062">
    <property type="entry name" value="XYLOGLUCAN ENDOTRANSGLUCOSYLASE/HYDROLASE PROTEIN 8-RELATED"/>
    <property type="match status" value="1"/>
</dbReference>
<dbReference type="InterPro" id="IPR016455">
    <property type="entry name" value="XTH"/>
</dbReference>
<dbReference type="SUPFAM" id="SSF49899">
    <property type="entry name" value="Concanavalin A-like lectins/glucanases"/>
    <property type="match status" value="1"/>
</dbReference>
<dbReference type="OrthoDB" id="4781at2759"/>
<dbReference type="GO" id="GO:0071555">
    <property type="term" value="P:cell wall organization"/>
    <property type="evidence" value="ECO:0007669"/>
    <property type="project" value="UniProtKB-KW"/>
</dbReference>
<name>A0A2K1IEG8_PHYPA</name>
<reference evidence="10 12" key="1">
    <citation type="journal article" date="2008" name="Science">
        <title>The Physcomitrella genome reveals evolutionary insights into the conquest of land by plants.</title>
        <authorList>
            <person name="Rensing S."/>
            <person name="Lang D."/>
            <person name="Zimmer A."/>
            <person name="Terry A."/>
            <person name="Salamov A."/>
            <person name="Shapiro H."/>
            <person name="Nishiyama T."/>
            <person name="Perroud P.-F."/>
            <person name="Lindquist E."/>
            <person name="Kamisugi Y."/>
            <person name="Tanahashi T."/>
            <person name="Sakakibara K."/>
            <person name="Fujita T."/>
            <person name="Oishi K."/>
            <person name="Shin-I T."/>
            <person name="Kuroki Y."/>
            <person name="Toyoda A."/>
            <person name="Suzuki Y."/>
            <person name="Hashimoto A."/>
            <person name="Yamaguchi K."/>
            <person name="Sugano A."/>
            <person name="Kohara Y."/>
            <person name="Fujiyama A."/>
            <person name="Anterola A."/>
            <person name="Aoki S."/>
            <person name="Ashton N."/>
            <person name="Barbazuk W.B."/>
            <person name="Barker E."/>
            <person name="Bennetzen J."/>
            <person name="Bezanilla M."/>
            <person name="Blankenship R."/>
            <person name="Cho S.H."/>
            <person name="Dutcher S."/>
            <person name="Estelle M."/>
            <person name="Fawcett J.A."/>
            <person name="Gundlach H."/>
            <person name="Hanada K."/>
            <person name="Heyl A."/>
            <person name="Hicks K.A."/>
            <person name="Hugh J."/>
            <person name="Lohr M."/>
            <person name="Mayer K."/>
            <person name="Melkozernov A."/>
            <person name="Murata T."/>
            <person name="Nelson D."/>
            <person name="Pils B."/>
            <person name="Prigge M."/>
            <person name="Reiss B."/>
            <person name="Renner T."/>
            <person name="Rombauts S."/>
            <person name="Rushton P."/>
            <person name="Sanderfoot A."/>
            <person name="Schween G."/>
            <person name="Shiu S.-H."/>
            <person name="Stueber K."/>
            <person name="Theodoulou F.L."/>
            <person name="Tu H."/>
            <person name="Van de Peer Y."/>
            <person name="Verrier P.J."/>
            <person name="Waters E."/>
            <person name="Wood A."/>
            <person name="Yang L."/>
            <person name="Cove D."/>
            <person name="Cuming A."/>
            <person name="Hasebe M."/>
            <person name="Lucas S."/>
            <person name="Mishler D.B."/>
            <person name="Reski R."/>
            <person name="Grigoriev I."/>
            <person name="Quatrano R.S."/>
            <person name="Boore J.L."/>
        </authorList>
    </citation>
    <scope>NUCLEOTIDE SEQUENCE [LARGE SCALE GENOMIC DNA]</scope>
    <source>
        <strain evidence="11 12">cv. Gransden 2004</strain>
    </source>
</reference>
<keyword evidence="8" id="KW-0961">Cell wall biogenesis/degradation</keyword>
<dbReference type="Pfam" id="PF00722">
    <property type="entry name" value="Glyco_hydro_16"/>
    <property type="match status" value="1"/>
</dbReference>
<evidence type="ECO:0000256" key="7">
    <source>
        <dbReference type="PIRSR" id="PIRSR005604-2"/>
    </source>
</evidence>
<dbReference type="GO" id="GO:0010411">
    <property type="term" value="P:xyloglucan metabolic process"/>
    <property type="evidence" value="ECO:0000318"/>
    <property type="project" value="GO_Central"/>
</dbReference>
<dbReference type="OMA" id="WWEDSAY"/>
<dbReference type="EnsemblPlants" id="Pp3c25_10500V3.2">
    <property type="protein sequence ID" value="Pp3c25_10500V3.2"/>
    <property type="gene ID" value="Pp3c25_10500"/>
</dbReference>
<dbReference type="InterPro" id="IPR013320">
    <property type="entry name" value="ConA-like_dom_sf"/>
</dbReference>
<dbReference type="GO" id="GO:0048046">
    <property type="term" value="C:apoplast"/>
    <property type="evidence" value="ECO:0007669"/>
    <property type="project" value="UniProtKB-SubCell"/>
</dbReference>
<dbReference type="FunCoup" id="A0A2K1IEG8">
    <property type="interactions" value="38"/>
</dbReference>
<evidence type="ECO:0000256" key="1">
    <source>
        <dbReference type="ARBA" id="ARBA00022679"/>
    </source>
</evidence>
<evidence type="ECO:0000313" key="12">
    <source>
        <dbReference type="Proteomes" id="UP000006727"/>
    </source>
</evidence>
<reference evidence="11" key="3">
    <citation type="submission" date="2020-12" db="UniProtKB">
        <authorList>
            <consortium name="EnsemblPlants"/>
        </authorList>
    </citation>
    <scope>IDENTIFICATION</scope>
</reference>
<dbReference type="GeneID" id="112277125"/>
<keyword evidence="2 8" id="KW-0378">Hydrolase</keyword>
<keyword evidence="8" id="KW-0964">Secreted</keyword>
<dbReference type="Gramene" id="Pp3c25_10500V3.2">
    <property type="protein sequence ID" value="Pp3c25_10500V3.2"/>
    <property type="gene ID" value="Pp3c25_10500"/>
</dbReference>
<comment type="PTM">
    <text evidence="8">Contains at least one intrachain disulfide bond essential for its enzymatic activity.</text>
</comment>
<organism evidence="10">
    <name type="scientific">Physcomitrium patens</name>
    <name type="common">Spreading-leaved earth moss</name>
    <name type="synonym">Physcomitrella patens</name>
    <dbReference type="NCBI Taxonomy" id="3218"/>
    <lineage>
        <taxon>Eukaryota</taxon>
        <taxon>Viridiplantae</taxon>
        <taxon>Streptophyta</taxon>
        <taxon>Embryophyta</taxon>
        <taxon>Bryophyta</taxon>
        <taxon>Bryophytina</taxon>
        <taxon>Bryopsida</taxon>
        <taxon>Funariidae</taxon>
        <taxon>Funariales</taxon>
        <taxon>Funariaceae</taxon>
        <taxon>Physcomitrium</taxon>
    </lineage>
</organism>
<dbReference type="AlphaFoldDB" id="A0A2K1IEG8"/>
<feature type="signal peptide" evidence="8">
    <location>
        <begin position="1"/>
        <end position="27"/>
    </location>
</feature>
<dbReference type="FunFam" id="2.60.120.200:FF:000025">
    <property type="entry name" value="Xyloglucan endotransglucosylase/hydrolase"/>
    <property type="match status" value="1"/>
</dbReference>
<dbReference type="GO" id="GO:0004553">
    <property type="term" value="F:hydrolase activity, hydrolyzing O-glycosyl compounds"/>
    <property type="evidence" value="ECO:0007669"/>
    <property type="project" value="InterPro"/>
</dbReference>
<feature type="active site" description="Proton donor" evidence="6">
    <location>
        <position position="109"/>
    </location>
</feature>
<proteinExistence type="inferred from homology"/>
<feature type="chain" id="PRO_5043074812" description="Xyloglucan endotransglucosylase/hydrolase" evidence="8">
    <location>
        <begin position="28"/>
        <end position="296"/>
    </location>
</feature>
<keyword evidence="3" id="KW-1015">Disulfide bond</keyword>
<protein>
    <recommendedName>
        <fullName evidence="8">Xyloglucan endotransglucosylase/hydrolase</fullName>
        <ecNumber evidence="8">2.4.1.207</ecNumber>
    </recommendedName>
</protein>
<keyword evidence="4" id="KW-0325">Glycoprotein</keyword>
<comment type="subcellular location">
    <subcellularLocation>
        <location evidence="8">Secreted</location>
        <location evidence="8">Cell wall</location>
    </subcellularLocation>
    <subcellularLocation>
        <location evidence="8">Secreted</location>
        <location evidence="8">Extracellular space</location>
        <location evidence="8">Apoplast</location>
    </subcellularLocation>
</comment>
<dbReference type="PROSITE" id="PS01034">
    <property type="entry name" value="GH16_1"/>
    <property type="match status" value="1"/>
</dbReference>
<dbReference type="Gene3D" id="2.60.120.200">
    <property type="match status" value="1"/>
</dbReference>
<comment type="similarity">
    <text evidence="8">Belongs to the glycosyl hydrolase 16 family.</text>
</comment>
<keyword evidence="8" id="KW-0134">Cell wall</keyword>
<feature type="domain" description="GH16" evidence="9">
    <location>
        <begin position="28"/>
        <end position="219"/>
    </location>
</feature>
<keyword evidence="1 8" id="KW-0808">Transferase</keyword>
<dbReference type="PROSITE" id="PS51762">
    <property type="entry name" value="GH16_2"/>
    <property type="match status" value="1"/>
</dbReference>
<dbReference type="KEGG" id="ppp:112277125"/>
<keyword evidence="12" id="KW-1185">Reference proteome</keyword>
<dbReference type="InterPro" id="IPR010713">
    <property type="entry name" value="XET_C"/>
</dbReference>
<evidence type="ECO:0000313" key="11">
    <source>
        <dbReference type="EnsemblPlants" id="Pp3c25_10500V3.1"/>
    </source>
</evidence>
<evidence type="ECO:0000256" key="2">
    <source>
        <dbReference type="ARBA" id="ARBA00022801"/>
    </source>
</evidence>
<dbReference type="EC" id="2.4.1.207" evidence="8"/>
<dbReference type="Pfam" id="PF06955">
    <property type="entry name" value="XET_C"/>
    <property type="match status" value="1"/>
</dbReference>
<feature type="glycosylation site" description="N-linked (GlcNAc...) asparagine" evidence="7">
    <location>
        <position position="113"/>
    </location>
</feature>
<dbReference type="CDD" id="cd02176">
    <property type="entry name" value="GH16_XET"/>
    <property type="match status" value="1"/>
</dbReference>
<dbReference type="Gramene" id="Pp3c25_10500V3.1">
    <property type="protein sequence ID" value="Pp3c25_10500V3.1"/>
    <property type="gene ID" value="Pp3c25_10500"/>
</dbReference>
<dbReference type="GO" id="GO:0016762">
    <property type="term" value="F:xyloglucan:xyloglucosyl transferase activity"/>
    <property type="evidence" value="ECO:0000318"/>
    <property type="project" value="GO_Central"/>
</dbReference>